<dbReference type="RefSeq" id="WP_123615609.1">
    <property type="nucleotide sequence ID" value="NZ_CP039396.1"/>
</dbReference>
<keyword evidence="3" id="KW-1185">Reference proteome</keyword>
<dbReference type="InterPro" id="IPR049874">
    <property type="entry name" value="ROK_cs"/>
</dbReference>
<accession>A0A4P7W1B3</accession>
<name>A0A4P7W1B3_9BACT</name>
<dbReference type="InterPro" id="IPR043129">
    <property type="entry name" value="ATPase_NBD"/>
</dbReference>
<dbReference type="InterPro" id="IPR000600">
    <property type="entry name" value="ROK"/>
</dbReference>
<proteinExistence type="inferred from homology"/>
<sequence length="336" mass="35697">MIKPYVLGIDIGGTNTVFGIVDARGVVLASSSIKTQKHADFDDYLDELHTEVIRLLEANDALDKILGIGIGAPNANYYTGTIEGKVNLPWPSPLPLAQIVSEKFGIPVAITNDANAAAIGEMTYGAARGLRDFIMITLGTGVGSGIVINGQLVYGHDGFAGELGHTIIRRNNGRLCGCGRTGCLEAYCSATGVARTAREFLEIREDESLLRELPIDAITSKDVYDAAIKGDKLAKEIFEYTGNILGEAFADFTVFSSPEAIILFGGLAKSGDLLMRPLRESMEKNMLHIFKGKVKVIPSELKEADAAVLGASALGWEAGKANSAPNPVAVPAKTNE</sequence>
<dbReference type="AlphaFoldDB" id="A0A4P7W1B3"/>
<dbReference type="PANTHER" id="PTHR18964">
    <property type="entry name" value="ROK (REPRESSOR, ORF, KINASE) FAMILY"/>
    <property type="match status" value="1"/>
</dbReference>
<dbReference type="PANTHER" id="PTHR18964:SF149">
    <property type="entry name" value="BIFUNCTIONAL UDP-N-ACETYLGLUCOSAMINE 2-EPIMERASE_N-ACETYLMANNOSAMINE KINASE"/>
    <property type="match status" value="1"/>
</dbReference>
<protein>
    <submittedName>
        <fullName evidence="2">ROK family protein</fullName>
    </submittedName>
</protein>
<dbReference type="PROSITE" id="PS01125">
    <property type="entry name" value="ROK"/>
    <property type="match status" value="1"/>
</dbReference>
<evidence type="ECO:0000256" key="1">
    <source>
        <dbReference type="ARBA" id="ARBA00006479"/>
    </source>
</evidence>
<evidence type="ECO:0000313" key="3">
    <source>
        <dbReference type="Proteomes" id="UP000297149"/>
    </source>
</evidence>
<comment type="similarity">
    <text evidence="1">Belongs to the ROK (NagC/XylR) family.</text>
</comment>
<dbReference type="EMBL" id="CP039396">
    <property type="protein sequence ID" value="QCD41542.1"/>
    <property type="molecule type" value="Genomic_DNA"/>
</dbReference>
<dbReference type="Proteomes" id="UP000297149">
    <property type="component" value="Chromosome"/>
</dbReference>
<dbReference type="Gene3D" id="3.30.420.40">
    <property type="match status" value="2"/>
</dbReference>
<dbReference type="KEGG" id="ddb:E7747_04045"/>
<gene>
    <name evidence="2" type="ORF">E7747_04045</name>
</gene>
<reference evidence="3" key="1">
    <citation type="submission" date="2019-02" db="EMBL/GenBank/DDBJ databases">
        <title>Isolation and identification of novel species under the genus Muribaculum.</title>
        <authorList>
            <person name="Miyake S."/>
            <person name="Ding Y."/>
            <person name="Low A."/>
            <person name="Soh M."/>
            <person name="Seedorf H."/>
        </authorList>
    </citation>
    <scope>NUCLEOTIDE SEQUENCE [LARGE SCALE GENOMIC DNA]</scope>
    <source>
        <strain evidence="3">H5</strain>
    </source>
</reference>
<dbReference type="SUPFAM" id="SSF53067">
    <property type="entry name" value="Actin-like ATPase domain"/>
    <property type="match status" value="1"/>
</dbReference>
<dbReference type="Pfam" id="PF00480">
    <property type="entry name" value="ROK"/>
    <property type="match status" value="1"/>
</dbReference>
<evidence type="ECO:0000313" key="2">
    <source>
        <dbReference type="EMBL" id="QCD41542.1"/>
    </source>
</evidence>
<organism evidence="2 3">
    <name type="scientific">Duncaniella dubosii</name>
    <dbReference type="NCBI Taxonomy" id="2518971"/>
    <lineage>
        <taxon>Bacteria</taxon>
        <taxon>Pseudomonadati</taxon>
        <taxon>Bacteroidota</taxon>
        <taxon>Bacteroidia</taxon>
        <taxon>Bacteroidales</taxon>
        <taxon>Muribaculaceae</taxon>
        <taxon>Duncaniella</taxon>
    </lineage>
</organism>